<evidence type="ECO:0000313" key="1">
    <source>
        <dbReference type="EMBL" id="OBR97086.1"/>
    </source>
</evidence>
<accession>A0A1A6B412</accession>
<reference evidence="1 2" key="1">
    <citation type="journal article" date="2012" name="Front. Microbiol.">
        <title>Draft Genome Sequence of the Virulent Strain 01-B526 of the Fish Pathogen Aeromonas salmonicida.</title>
        <authorList>
            <person name="Charette S.J."/>
            <person name="Brochu F."/>
            <person name="Boyle B."/>
            <person name="Filion G."/>
            <person name="Tanaka K.H."/>
            <person name="Derome N."/>
        </authorList>
    </citation>
    <scope>NUCLEOTIDE SEQUENCE [LARGE SCALE GENOMIC DNA]</scope>
    <source>
        <strain evidence="1 2">P11</strain>
    </source>
</reference>
<keyword evidence="2" id="KW-1185">Reference proteome</keyword>
<gene>
    <name evidence="1" type="ORF">CLRAG_00050</name>
</gene>
<organism evidence="1 2">
    <name type="scientific">Clostridium ragsdalei P11</name>
    <dbReference type="NCBI Taxonomy" id="1353534"/>
    <lineage>
        <taxon>Bacteria</taxon>
        <taxon>Bacillati</taxon>
        <taxon>Bacillota</taxon>
        <taxon>Clostridia</taxon>
        <taxon>Eubacteriales</taxon>
        <taxon>Clostridiaceae</taxon>
        <taxon>Clostridium</taxon>
    </lineage>
</organism>
<evidence type="ECO:0000313" key="2">
    <source>
        <dbReference type="Proteomes" id="UP000093954"/>
    </source>
</evidence>
<sequence>MNISVVAEGVELVNKKYNGNKADITLKGYYFGEISYANATLVYDGNRWVIDKFDNWGIE</sequence>
<dbReference type="AlphaFoldDB" id="A0A1A6B412"/>
<name>A0A1A6B412_9CLOT</name>
<comment type="caution">
    <text evidence="1">The sequence shown here is derived from an EMBL/GenBank/DDBJ whole genome shotgun (WGS) entry which is preliminary data.</text>
</comment>
<dbReference type="PATRIC" id="fig|1353534.3.peg.5"/>
<proteinExistence type="predicted"/>
<dbReference type="Proteomes" id="UP000093954">
    <property type="component" value="Unassembled WGS sequence"/>
</dbReference>
<dbReference type="EMBL" id="LROS01000001">
    <property type="protein sequence ID" value="OBR97086.1"/>
    <property type="molecule type" value="Genomic_DNA"/>
</dbReference>
<dbReference type="RefSeq" id="WP_065076481.1">
    <property type="nucleotide sequence ID" value="NZ_LROS01000001.1"/>
</dbReference>
<protein>
    <submittedName>
        <fullName evidence="1">Uncharacterized protein</fullName>
    </submittedName>
</protein>